<sequence>MNVFYSKYFLKRIQKRYRERPVLRTKVAKQVATFCKNPRHPSLKTHKLKGRRQDQYSFWIEGNLRIVYIQDGADVIITDILTHDEY</sequence>
<gene>
    <name evidence="1" type="ORF">A3D59_01065</name>
</gene>
<organism evidence="1 2">
    <name type="scientific">Candidatus Wildermuthbacteria bacterium RIFCSPHIGHO2_02_FULL_47_17</name>
    <dbReference type="NCBI Taxonomy" id="1802452"/>
    <lineage>
        <taxon>Bacteria</taxon>
        <taxon>Candidatus Wildermuthiibacteriota</taxon>
    </lineage>
</organism>
<evidence type="ECO:0008006" key="3">
    <source>
        <dbReference type="Google" id="ProtNLM"/>
    </source>
</evidence>
<protein>
    <recommendedName>
        <fullName evidence="3">Plasmid stabilization protein</fullName>
    </recommendedName>
</protein>
<dbReference type="InterPro" id="IPR035093">
    <property type="entry name" value="RelE/ParE_toxin_dom_sf"/>
</dbReference>
<dbReference type="Proteomes" id="UP000179258">
    <property type="component" value="Unassembled WGS sequence"/>
</dbReference>
<comment type="caution">
    <text evidence="1">The sequence shown here is derived from an EMBL/GenBank/DDBJ whole genome shotgun (WGS) entry which is preliminary data.</text>
</comment>
<name>A0A1G2R7B0_9BACT</name>
<reference evidence="1 2" key="1">
    <citation type="journal article" date="2016" name="Nat. Commun.">
        <title>Thousands of microbial genomes shed light on interconnected biogeochemical processes in an aquifer system.</title>
        <authorList>
            <person name="Anantharaman K."/>
            <person name="Brown C.T."/>
            <person name="Hug L.A."/>
            <person name="Sharon I."/>
            <person name="Castelle C.J."/>
            <person name="Probst A.J."/>
            <person name="Thomas B.C."/>
            <person name="Singh A."/>
            <person name="Wilkins M.J."/>
            <person name="Karaoz U."/>
            <person name="Brodie E.L."/>
            <person name="Williams K.H."/>
            <person name="Hubbard S.S."/>
            <person name="Banfield J.F."/>
        </authorList>
    </citation>
    <scope>NUCLEOTIDE SEQUENCE [LARGE SCALE GENOMIC DNA]</scope>
</reference>
<evidence type="ECO:0000313" key="1">
    <source>
        <dbReference type="EMBL" id="OHA68755.1"/>
    </source>
</evidence>
<dbReference type="EMBL" id="MHTX01000008">
    <property type="protein sequence ID" value="OHA68755.1"/>
    <property type="molecule type" value="Genomic_DNA"/>
</dbReference>
<proteinExistence type="predicted"/>
<dbReference type="SUPFAM" id="SSF143011">
    <property type="entry name" value="RelE-like"/>
    <property type="match status" value="1"/>
</dbReference>
<dbReference type="AlphaFoldDB" id="A0A1G2R7B0"/>
<dbReference type="Gene3D" id="3.30.2310.20">
    <property type="entry name" value="RelE-like"/>
    <property type="match status" value="1"/>
</dbReference>
<accession>A0A1G2R7B0</accession>
<evidence type="ECO:0000313" key="2">
    <source>
        <dbReference type="Proteomes" id="UP000179258"/>
    </source>
</evidence>